<gene>
    <name evidence="1" type="ORF">Esi_0103_0067</name>
</gene>
<dbReference type="PROSITE" id="PS51808">
    <property type="entry name" value="CHCH"/>
    <property type="match status" value="1"/>
</dbReference>
<dbReference type="EMBL" id="FN647715">
    <property type="protein sequence ID" value="CBN78207.1"/>
    <property type="molecule type" value="Genomic_DNA"/>
</dbReference>
<dbReference type="OrthoDB" id="10274575at2759"/>
<dbReference type="AlphaFoldDB" id="D8LCH1"/>
<sequence length="62" mass="7262">MESECREFAAESFKCMESFGTDREKAKNACGPFFERYKECLQRESDALKKAQREGPPRRFFG</sequence>
<dbReference type="InterPro" id="IPR009069">
    <property type="entry name" value="Cys_alpha_HP_mot_SF"/>
</dbReference>
<dbReference type="SUPFAM" id="SSF47072">
    <property type="entry name" value="Cysteine alpha-hairpin motif"/>
    <property type="match status" value="1"/>
</dbReference>
<keyword evidence="2" id="KW-1185">Reference proteome</keyword>
<dbReference type="Proteomes" id="UP000002630">
    <property type="component" value="Linkage Group LG27"/>
</dbReference>
<dbReference type="EMBL" id="FN649752">
    <property type="protein sequence ID" value="CBN78207.1"/>
    <property type="molecule type" value="Genomic_DNA"/>
</dbReference>
<protein>
    <recommendedName>
        <fullName evidence="3">CHCH domain-containing protein</fullName>
    </recommendedName>
</protein>
<proteinExistence type="predicted"/>
<name>D8LCH1_ECTSI</name>
<evidence type="ECO:0000313" key="1">
    <source>
        <dbReference type="EMBL" id="CBN78207.1"/>
    </source>
</evidence>
<reference evidence="1 2" key="1">
    <citation type="journal article" date="2010" name="Nature">
        <title>The Ectocarpus genome and the independent evolution of multicellularity in brown algae.</title>
        <authorList>
            <person name="Cock J.M."/>
            <person name="Sterck L."/>
            <person name="Rouze P."/>
            <person name="Scornet D."/>
            <person name="Allen A.E."/>
            <person name="Amoutzias G."/>
            <person name="Anthouard V."/>
            <person name="Artiguenave F."/>
            <person name="Aury J.M."/>
            <person name="Badger J.H."/>
            <person name="Beszteri B."/>
            <person name="Billiau K."/>
            <person name="Bonnet E."/>
            <person name="Bothwell J.H."/>
            <person name="Bowler C."/>
            <person name="Boyen C."/>
            <person name="Brownlee C."/>
            <person name="Carrano C.J."/>
            <person name="Charrier B."/>
            <person name="Cho G.Y."/>
            <person name="Coelho S.M."/>
            <person name="Collen J."/>
            <person name="Corre E."/>
            <person name="Da Silva C."/>
            <person name="Delage L."/>
            <person name="Delaroque N."/>
            <person name="Dittami S.M."/>
            <person name="Doulbeau S."/>
            <person name="Elias M."/>
            <person name="Farnham G."/>
            <person name="Gachon C.M."/>
            <person name="Gschloessl B."/>
            <person name="Heesch S."/>
            <person name="Jabbari K."/>
            <person name="Jubin C."/>
            <person name="Kawai H."/>
            <person name="Kimura K."/>
            <person name="Kloareg B."/>
            <person name="Kupper F.C."/>
            <person name="Lang D."/>
            <person name="Le Bail A."/>
            <person name="Leblanc C."/>
            <person name="Lerouge P."/>
            <person name="Lohr M."/>
            <person name="Lopez P.J."/>
            <person name="Martens C."/>
            <person name="Maumus F."/>
            <person name="Michel G."/>
            <person name="Miranda-Saavedra D."/>
            <person name="Morales J."/>
            <person name="Moreau H."/>
            <person name="Motomura T."/>
            <person name="Nagasato C."/>
            <person name="Napoli C.A."/>
            <person name="Nelson D.R."/>
            <person name="Nyvall-Collen P."/>
            <person name="Peters A.F."/>
            <person name="Pommier C."/>
            <person name="Potin P."/>
            <person name="Poulain J."/>
            <person name="Quesneville H."/>
            <person name="Read B."/>
            <person name="Rensing S.A."/>
            <person name="Ritter A."/>
            <person name="Rousvoal S."/>
            <person name="Samanta M."/>
            <person name="Samson G."/>
            <person name="Schroeder D.C."/>
            <person name="Segurens B."/>
            <person name="Strittmatter M."/>
            <person name="Tonon T."/>
            <person name="Tregear J.W."/>
            <person name="Valentin K."/>
            <person name="von Dassow P."/>
            <person name="Yamagishi T."/>
            <person name="Van de Peer Y."/>
            <person name="Wincker P."/>
        </authorList>
    </citation>
    <scope>NUCLEOTIDE SEQUENCE [LARGE SCALE GENOMIC DNA]</scope>
    <source>
        <strain evidence="2">Ec32 / CCAP1310/4</strain>
    </source>
</reference>
<accession>D8LCH1</accession>
<evidence type="ECO:0000313" key="2">
    <source>
        <dbReference type="Proteomes" id="UP000002630"/>
    </source>
</evidence>
<dbReference type="InParanoid" id="D8LCH1"/>
<organism evidence="1 2">
    <name type="scientific">Ectocarpus siliculosus</name>
    <name type="common">Brown alga</name>
    <name type="synonym">Conferva siliculosa</name>
    <dbReference type="NCBI Taxonomy" id="2880"/>
    <lineage>
        <taxon>Eukaryota</taxon>
        <taxon>Sar</taxon>
        <taxon>Stramenopiles</taxon>
        <taxon>Ochrophyta</taxon>
        <taxon>PX clade</taxon>
        <taxon>Phaeophyceae</taxon>
        <taxon>Ectocarpales</taxon>
        <taxon>Ectocarpaceae</taxon>
        <taxon>Ectocarpus</taxon>
    </lineage>
</organism>
<evidence type="ECO:0008006" key="3">
    <source>
        <dbReference type="Google" id="ProtNLM"/>
    </source>
</evidence>